<dbReference type="Gene3D" id="1.10.10.60">
    <property type="entry name" value="Homeodomain-like"/>
    <property type="match status" value="1"/>
</dbReference>
<dbReference type="Gene3D" id="1.10.357.10">
    <property type="entry name" value="Tetracycline Repressor, domain 2"/>
    <property type="match status" value="1"/>
</dbReference>
<protein>
    <recommendedName>
        <fullName evidence="4">HTH tetR-type domain-containing protein</fullName>
    </recommendedName>
</protein>
<keyword evidence="2" id="KW-0238">DNA-binding</keyword>
<dbReference type="EMBL" id="LGTW01000022">
    <property type="protein sequence ID" value="KWX21011.1"/>
    <property type="molecule type" value="Genomic_DNA"/>
</dbReference>
<feature type="domain" description="HTH tetR-type" evidence="4">
    <location>
        <begin position="26"/>
        <end position="68"/>
    </location>
</feature>
<dbReference type="InterPro" id="IPR001647">
    <property type="entry name" value="HTH_TetR"/>
</dbReference>
<dbReference type="AlphaFoldDB" id="A0A132PFB5"/>
<dbReference type="InterPro" id="IPR009057">
    <property type="entry name" value="Homeodomain-like_sf"/>
</dbReference>
<accession>A0A132PFB5</accession>
<dbReference type="SUPFAM" id="SSF48498">
    <property type="entry name" value="Tetracyclin repressor-like, C-terminal domain"/>
    <property type="match status" value="1"/>
</dbReference>
<dbReference type="PANTHER" id="PTHR47506">
    <property type="entry name" value="TRANSCRIPTIONAL REGULATORY PROTEIN"/>
    <property type="match status" value="1"/>
</dbReference>
<evidence type="ECO:0000256" key="1">
    <source>
        <dbReference type="ARBA" id="ARBA00023015"/>
    </source>
</evidence>
<dbReference type="InterPro" id="IPR036271">
    <property type="entry name" value="Tet_transcr_reg_TetR-rel_C_sf"/>
</dbReference>
<keyword evidence="3" id="KW-0804">Transcription</keyword>
<dbReference type="PATRIC" id="fig|59750.3.peg.3240"/>
<dbReference type="GO" id="GO:0003677">
    <property type="term" value="F:DNA binding"/>
    <property type="evidence" value="ECO:0007669"/>
    <property type="project" value="UniProtKB-KW"/>
</dbReference>
<dbReference type="Proteomes" id="UP000070612">
    <property type="component" value="Unassembled WGS sequence"/>
</dbReference>
<comment type="caution">
    <text evidence="5">The sequence shown here is derived from an EMBL/GenBank/DDBJ whole genome shotgun (WGS) entry which is preliminary data.</text>
</comment>
<evidence type="ECO:0000313" key="6">
    <source>
        <dbReference type="Proteomes" id="UP000070612"/>
    </source>
</evidence>
<dbReference type="STRING" id="59750.AWC31_06695"/>
<organism evidence="5 6">
    <name type="scientific">Mycolicibacterium wolinskyi</name>
    <dbReference type="NCBI Taxonomy" id="59750"/>
    <lineage>
        <taxon>Bacteria</taxon>
        <taxon>Bacillati</taxon>
        <taxon>Actinomycetota</taxon>
        <taxon>Actinomycetes</taxon>
        <taxon>Mycobacteriales</taxon>
        <taxon>Mycobacteriaceae</taxon>
        <taxon>Mycolicibacterium</taxon>
    </lineage>
</organism>
<reference evidence="5 6" key="1">
    <citation type="submission" date="2015-07" db="EMBL/GenBank/DDBJ databases">
        <title>A draft genome sequence of Mycobacterium wolinskyi.</title>
        <authorList>
            <person name="de Man T.J."/>
            <person name="Perry K.A."/>
            <person name="Coulliette A.D."/>
            <person name="Jensen B."/>
            <person name="Toney N.C."/>
            <person name="Limbago B.M."/>
            <person name="Noble-Wang J."/>
        </authorList>
    </citation>
    <scope>NUCLEOTIDE SEQUENCE [LARGE SCALE GENOMIC DNA]</scope>
    <source>
        <strain evidence="5 6">CDC_01</strain>
    </source>
</reference>
<evidence type="ECO:0000313" key="5">
    <source>
        <dbReference type="EMBL" id="KWX21011.1"/>
    </source>
</evidence>
<evidence type="ECO:0000256" key="2">
    <source>
        <dbReference type="ARBA" id="ARBA00023125"/>
    </source>
</evidence>
<dbReference type="PANTHER" id="PTHR47506:SF1">
    <property type="entry name" value="HTH-TYPE TRANSCRIPTIONAL REGULATOR YJDC"/>
    <property type="match status" value="1"/>
</dbReference>
<sequence length="214" mass="23238">MPAVTSAEPKRRGRPRAYDPARALGLARDVFWRNGYAGTSLDDLALGMNMNRPSIYAAFGDKRALYRRAVTDYAETSRAVVAEALQRPMPLREALRAVYRGARDFYSADGSRGCFLIGTAVTEALGDRDIREVVDATFGAFTVAFTERFERAAQEGELAEHPPEVLAQIATAALNNLAVRVRTGASADDLDALIDATVEVICANPVTETTPARQ</sequence>
<keyword evidence="6" id="KW-1185">Reference proteome</keyword>
<evidence type="ECO:0000256" key="3">
    <source>
        <dbReference type="ARBA" id="ARBA00023163"/>
    </source>
</evidence>
<dbReference type="Pfam" id="PF00440">
    <property type="entry name" value="TetR_N"/>
    <property type="match status" value="1"/>
</dbReference>
<proteinExistence type="predicted"/>
<evidence type="ECO:0000259" key="4">
    <source>
        <dbReference type="Pfam" id="PF00440"/>
    </source>
</evidence>
<gene>
    <name evidence="5" type="ORF">AFM11_26845</name>
</gene>
<dbReference type="SUPFAM" id="SSF46689">
    <property type="entry name" value="Homeodomain-like"/>
    <property type="match status" value="1"/>
</dbReference>
<name>A0A132PFB5_9MYCO</name>
<keyword evidence="1" id="KW-0805">Transcription regulation</keyword>